<evidence type="ECO:0000313" key="4">
    <source>
        <dbReference type="Proteomes" id="UP000830167"/>
    </source>
</evidence>
<feature type="transmembrane region" description="Helical" evidence="1">
    <location>
        <begin position="20"/>
        <end position="40"/>
    </location>
</feature>
<evidence type="ECO:0000313" key="3">
    <source>
        <dbReference type="EMBL" id="UOF90639.1"/>
    </source>
</evidence>
<keyword evidence="1" id="KW-0812">Transmembrane</keyword>
<keyword evidence="3" id="KW-0326">Glycosidase</keyword>
<evidence type="ECO:0000259" key="2">
    <source>
        <dbReference type="Pfam" id="PF09992"/>
    </source>
</evidence>
<feature type="domain" description="Phosphodiester glycosidase" evidence="2">
    <location>
        <begin position="147"/>
        <end position="326"/>
    </location>
</feature>
<organism evidence="3 4">
    <name type="scientific">Fodinisporobacter ferrooxydans</name>
    <dbReference type="NCBI Taxonomy" id="2901836"/>
    <lineage>
        <taxon>Bacteria</taxon>
        <taxon>Bacillati</taxon>
        <taxon>Bacillota</taxon>
        <taxon>Bacilli</taxon>
        <taxon>Bacillales</taxon>
        <taxon>Alicyclobacillaceae</taxon>
        <taxon>Fodinisporobacter</taxon>
    </lineage>
</organism>
<gene>
    <name evidence="3" type="ORF">LSG31_22760</name>
</gene>
<dbReference type="EMBL" id="CP089291">
    <property type="protein sequence ID" value="UOF90639.1"/>
    <property type="molecule type" value="Genomic_DNA"/>
</dbReference>
<proteinExistence type="predicted"/>
<reference evidence="3" key="1">
    <citation type="submission" date="2021-12" db="EMBL/GenBank/DDBJ databases">
        <title>Alicyclobacillaceae gen. nov., sp. nov., isolated from chalcocite enrichment system.</title>
        <authorList>
            <person name="Jiang Z."/>
        </authorList>
    </citation>
    <scope>NUCLEOTIDE SEQUENCE</scope>
    <source>
        <strain evidence="3">MYW30-H2</strain>
    </source>
</reference>
<keyword evidence="3" id="KW-0378">Hydrolase</keyword>
<sequence length="330" mass="35808">MRQIVKKGRNNQSSRRWTVWIVVFSIFLYGMISTSLLVLYGPFENIRRTVIGAILTSRHPWLIEPFYSKAALAKYQPVSFNKMEKGNLQTKSFANVHDSKIDVIPIHSARYSGQLLIIHDPKRIHVAVTKQLGIVGETVSQMAQDHQAIAAINAGGFYDGSGKGTGGMPMGLTLSDGKYVAGDTDTHAAQPMIALTNQGELKIGQYTLNQLKEMHVTDAVSFGPQLVQNGKPYLSGKDGSWGLAPRSAIGQRKDGSILLLALSGRGDGGIGASLLDLEKVMLDNGAWTAANLDGGYSSELYYNKKLLVPPSNPLGERYVATSFIVTGNNQ</sequence>
<dbReference type="InterPro" id="IPR018711">
    <property type="entry name" value="NAGPA"/>
</dbReference>
<name>A0ABY4CJY1_9BACL</name>
<dbReference type="GO" id="GO:0016798">
    <property type="term" value="F:hydrolase activity, acting on glycosyl bonds"/>
    <property type="evidence" value="ECO:0007669"/>
    <property type="project" value="UniProtKB-KW"/>
</dbReference>
<dbReference type="Proteomes" id="UP000830167">
    <property type="component" value="Chromosome"/>
</dbReference>
<protein>
    <submittedName>
        <fullName evidence="3">Phosphodiester glycosidase family protein</fullName>
    </submittedName>
</protein>
<evidence type="ECO:0000256" key="1">
    <source>
        <dbReference type="SAM" id="Phobius"/>
    </source>
</evidence>
<keyword evidence="1" id="KW-1133">Transmembrane helix</keyword>
<accession>A0ABY4CJY1</accession>
<dbReference type="RefSeq" id="WP_347437338.1">
    <property type="nucleotide sequence ID" value="NZ_CP089291.1"/>
</dbReference>
<dbReference type="PANTHER" id="PTHR40446">
    <property type="entry name" value="N-ACETYLGLUCOSAMINE-1-PHOSPHODIESTER ALPHA-N-ACETYLGLUCOSAMINIDASE"/>
    <property type="match status" value="1"/>
</dbReference>
<keyword evidence="1" id="KW-0472">Membrane</keyword>
<dbReference type="PANTHER" id="PTHR40446:SF2">
    <property type="entry name" value="N-ACETYLGLUCOSAMINE-1-PHOSPHODIESTER ALPHA-N-ACETYLGLUCOSAMINIDASE"/>
    <property type="match status" value="1"/>
</dbReference>
<keyword evidence="4" id="KW-1185">Reference proteome</keyword>
<dbReference type="Pfam" id="PF09992">
    <property type="entry name" value="NAGPA"/>
    <property type="match status" value="1"/>
</dbReference>